<evidence type="ECO:0000313" key="2">
    <source>
        <dbReference type="Proteomes" id="UP001283361"/>
    </source>
</evidence>
<sequence>MFVQSSFLSPSPPGGRVCVQATRNVPVCASPGKHPQLSDQRQDISPHPTACCTDASKDLILMFRRNPSCHST</sequence>
<reference evidence="1" key="1">
    <citation type="journal article" date="2023" name="G3 (Bethesda)">
        <title>A reference genome for the long-term kleptoplast-retaining sea slug Elysia crispata morphotype clarki.</title>
        <authorList>
            <person name="Eastman K.E."/>
            <person name="Pendleton A.L."/>
            <person name="Shaikh M.A."/>
            <person name="Suttiyut T."/>
            <person name="Ogas R."/>
            <person name="Tomko P."/>
            <person name="Gavelis G."/>
            <person name="Widhalm J.R."/>
            <person name="Wisecaver J.H."/>
        </authorList>
    </citation>
    <scope>NUCLEOTIDE SEQUENCE</scope>
    <source>
        <strain evidence="1">ECLA1</strain>
    </source>
</reference>
<comment type="caution">
    <text evidence="1">The sequence shown here is derived from an EMBL/GenBank/DDBJ whole genome shotgun (WGS) entry which is preliminary data.</text>
</comment>
<dbReference type="EMBL" id="JAWDGP010003486">
    <property type="protein sequence ID" value="KAK3773888.1"/>
    <property type="molecule type" value="Genomic_DNA"/>
</dbReference>
<accession>A0AAE0ZQT3</accession>
<dbReference type="Proteomes" id="UP001283361">
    <property type="component" value="Unassembled WGS sequence"/>
</dbReference>
<gene>
    <name evidence="1" type="ORF">RRG08_036578</name>
</gene>
<name>A0AAE0ZQT3_9GAST</name>
<evidence type="ECO:0000313" key="1">
    <source>
        <dbReference type="EMBL" id="KAK3773888.1"/>
    </source>
</evidence>
<keyword evidence="2" id="KW-1185">Reference proteome</keyword>
<proteinExistence type="predicted"/>
<protein>
    <submittedName>
        <fullName evidence="1">Uncharacterized protein</fullName>
    </submittedName>
</protein>
<organism evidence="1 2">
    <name type="scientific">Elysia crispata</name>
    <name type="common">lettuce slug</name>
    <dbReference type="NCBI Taxonomy" id="231223"/>
    <lineage>
        <taxon>Eukaryota</taxon>
        <taxon>Metazoa</taxon>
        <taxon>Spiralia</taxon>
        <taxon>Lophotrochozoa</taxon>
        <taxon>Mollusca</taxon>
        <taxon>Gastropoda</taxon>
        <taxon>Heterobranchia</taxon>
        <taxon>Euthyneura</taxon>
        <taxon>Panpulmonata</taxon>
        <taxon>Sacoglossa</taxon>
        <taxon>Placobranchoidea</taxon>
        <taxon>Plakobranchidae</taxon>
        <taxon>Elysia</taxon>
    </lineage>
</organism>
<dbReference type="AlphaFoldDB" id="A0AAE0ZQT3"/>